<gene>
    <name evidence="2" type="ORF">A3C93_05695</name>
</gene>
<dbReference type="Proteomes" id="UP000178636">
    <property type="component" value="Unassembled WGS sequence"/>
</dbReference>
<evidence type="ECO:0000313" key="3">
    <source>
        <dbReference type="Proteomes" id="UP000178636"/>
    </source>
</evidence>
<dbReference type="Gene3D" id="3.30.479.30">
    <property type="entry name" value="Band 7 domain"/>
    <property type="match status" value="1"/>
</dbReference>
<dbReference type="AlphaFoldDB" id="A0A1G2DAW6"/>
<dbReference type="InterPro" id="IPR036013">
    <property type="entry name" value="Band_7/SPFH_dom_sf"/>
</dbReference>
<dbReference type="STRING" id="1798664.A3C93_05695"/>
<accession>A0A1G2DAW6</accession>
<reference evidence="2 3" key="1">
    <citation type="journal article" date="2016" name="Nat. Commun.">
        <title>Thousands of microbial genomes shed light on interconnected biogeochemical processes in an aquifer system.</title>
        <authorList>
            <person name="Anantharaman K."/>
            <person name="Brown C.T."/>
            <person name="Hug L.A."/>
            <person name="Sharon I."/>
            <person name="Castelle C.J."/>
            <person name="Probst A.J."/>
            <person name="Thomas B.C."/>
            <person name="Singh A."/>
            <person name="Wilkins M.J."/>
            <person name="Karaoz U."/>
            <person name="Brodie E.L."/>
            <person name="Williams K.H."/>
            <person name="Hubbard S.S."/>
            <person name="Banfield J.F."/>
        </authorList>
    </citation>
    <scope>NUCLEOTIDE SEQUENCE [LARGE SCALE GENOMIC DNA]</scope>
</reference>
<proteinExistence type="predicted"/>
<feature type="domain" description="Band 7" evidence="1">
    <location>
        <begin position="111"/>
        <end position="306"/>
    </location>
</feature>
<comment type="caution">
    <text evidence="2">The sequence shown here is derived from an EMBL/GenBank/DDBJ whole genome shotgun (WGS) entry which is preliminary data.</text>
</comment>
<dbReference type="InterPro" id="IPR001107">
    <property type="entry name" value="Band_7"/>
</dbReference>
<protein>
    <recommendedName>
        <fullName evidence="1">Band 7 domain-containing protein</fullName>
    </recommendedName>
</protein>
<name>A0A1G2DAW6_9BACT</name>
<evidence type="ECO:0000259" key="1">
    <source>
        <dbReference type="Pfam" id="PF01145"/>
    </source>
</evidence>
<dbReference type="Pfam" id="PF01145">
    <property type="entry name" value="Band_7"/>
    <property type="match status" value="1"/>
</dbReference>
<dbReference type="EMBL" id="MHLO01000046">
    <property type="protein sequence ID" value="OGZ10777.1"/>
    <property type="molecule type" value="Genomic_DNA"/>
</dbReference>
<evidence type="ECO:0000313" key="2">
    <source>
        <dbReference type="EMBL" id="OGZ10777.1"/>
    </source>
</evidence>
<organism evidence="2 3">
    <name type="scientific">Candidatus Lloydbacteria bacterium RIFCSPHIGHO2_02_FULL_54_17</name>
    <dbReference type="NCBI Taxonomy" id="1798664"/>
    <lineage>
        <taxon>Bacteria</taxon>
        <taxon>Candidatus Lloydiibacteriota</taxon>
    </lineage>
</organism>
<sequence>MFIALGVLLGMLLAIGTVLRATISLWLPAIAKWLENDPKHPEKFAATTRVGPNKSKFKMRGGKVVRLLTNVPGSKKKGGPTAPEKYEIVPLAAGEVLPPENMGLIDDAFFRYSGYRFFNPFSERIYIYEFPRTEEVMSENGVLTVRGKTDWSDYFLLAEQTYSFSIDNAETLHGENVKVTLHGKVTFQIVNPFKAAFADKKWHQQSISGIQVRGRNFVRARDFDTLLGEVGKESDELKDTIGRDLTKVTDQLESGPGTRELFGVVVKRVQVETIDMTDAEAEKSRTAKYTAHRNAEVTSINAKAEAERKKTVRAADAEADAKYVLKYTRALKAAGPIGTKLLDQQTQLGVAQKAGTVIMQIGGGATIDPINAQILEEQKKSNVLLEQSLAGGRPPKKGA</sequence>